<evidence type="ECO:0000259" key="1">
    <source>
        <dbReference type="Pfam" id="PF12680"/>
    </source>
</evidence>
<evidence type="ECO:0000313" key="3">
    <source>
        <dbReference type="Proteomes" id="UP000254651"/>
    </source>
</evidence>
<reference evidence="2 3" key="1">
    <citation type="submission" date="2018-06" db="EMBL/GenBank/DDBJ databases">
        <authorList>
            <consortium name="Pathogen Informatics"/>
            <person name="Doyle S."/>
        </authorList>
    </citation>
    <scope>NUCLEOTIDE SEQUENCE [LARGE SCALE GENOMIC DNA]</scope>
    <source>
        <strain evidence="2 3">NCTC10295</strain>
    </source>
</reference>
<dbReference type="PANTHER" id="PTHR38436:SF1">
    <property type="entry name" value="ESTER CYCLASE"/>
    <property type="match status" value="1"/>
</dbReference>
<dbReference type="Pfam" id="PF12680">
    <property type="entry name" value="SnoaL_2"/>
    <property type="match status" value="1"/>
</dbReference>
<sequence length="127" mass="14084">MTLTPNQQNVVDFYDMVFNQHKAAEAAEQYLADDYIQHNPTLADGKDGFVASVSPILAAVPTLRAEIKRVIAQDDLVVLHVHMKMHEADIGKAIVDIFRVNADGKLSEHWDVIQDIPEQAANGNGMF</sequence>
<dbReference type="SUPFAM" id="SSF54427">
    <property type="entry name" value="NTF2-like"/>
    <property type="match status" value="1"/>
</dbReference>
<dbReference type="AlphaFoldDB" id="A0A378UGM4"/>
<organism evidence="2 3">
    <name type="scientific">Bergeriella denitrificans</name>
    <name type="common">Neisseria denitrificans</name>
    <dbReference type="NCBI Taxonomy" id="494"/>
    <lineage>
        <taxon>Bacteria</taxon>
        <taxon>Pseudomonadati</taxon>
        <taxon>Pseudomonadota</taxon>
        <taxon>Betaproteobacteria</taxon>
        <taxon>Neisseriales</taxon>
        <taxon>Neisseriaceae</taxon>
        <taxon>Bergeriella</taxon>
    </lineage>
</organism>
<proteinExistence type="predicted"/>
<dbReference type="Proteomes" id="UP000254651">
    <property type="component" value="Unassembled WGS sequence"/>
</dbReference>
<accession>A0A378UGM4</accession>
<dbReference type="PANTHER" id="PTHR38436">
    <property type="entry name" value="POLYKETIDE CYCLASE SNOAL-LIKE DOMAIN"/>
    <property type="match status" value="1"/>
</dbReference>
<keyword evidence="3" id="KW-1185">Reference proteome</keyword>
<name>A0A378UGM4_BERDE</name>
<dbReference type="InterPro" id="IPR032710">
    <property type="entry name" value="NTF2-like_dom_sf"/>
</dbReference>
<dbReference type="EMBL" id="UGQS01000002">
    <property type="protein sequence ID" value="STZ76538.1"/>
    <property type="molecule type" value="Genomic_DNA"/>
</dbReference>
<gene>
    <name evidence="2" type="ORF">NCTC10295_01312</name>
</gene>
<dbReference type="RefSeq" id="WP_066076282.1">
    <property type="nucleotide sequence ID" value="NZ_CP181246.1"/>
</dbReference>
<dbReference type="GO" id="GO:0030638">
    <property type="term" value="P:polyketide metabolic process"/>
    <property type="evidence" value="ECO:0007669"/>
    <property type="project" value="InterPro"/>
</dbReference>
<dbReference type="InterPro" id="IPR037401">
    <property type="entry name" value="SnoaL-like"/>
</dbReference>
<protein>
    <submittedName>
        <fullName evidence="2">Predicted ester cyclase</fullName>
    </submittedName>
</protein>
<dbReference type="InterPro" id="IPR009959">
    <property type="entry name" value="Cyclase_SnoaL-like"/>
</dbReference>
<feature type="domain" description="SnoaL-like" evidence="1">
    <location>
        <begin position="10"/>
        <end position="109"/>
    </location>
</feature>
<dbReference type="Gene3D" id="3.10.450.50">
    <property type="match status" value="1"/>
</dbReference>
<evidence type="ECO:0000313" key="2">
    <source>
        <dbReference type="EMBL" id="STZ76538.1"/>
    </source>
</evidence>